<feature type="coiled-coil region" evidence="1">
    <location>
        <begin position="65"/>
        <end position="99"/>
    </location>
</feature>
<dbReference type="Proteomes" id="UP001430374">
    <property type="component" value="Unassembled WGS sequence"/>
</dbReference>
<accession>A0ABS9BZH3</accession>
<dbReference type="EMBL" id="JACSGT010000001">
    <property type="protein sequence ID" value="MCF2217705.1"/>
    <property type="molecule type" value="Genomic_DNA"/>
</dbReference>
<gene>
    <name evidence="3" type="ORF">H9Q08_00105</name>
</gene>
<name>A0ABS9BZH3_9FLAO</name>
<keyword evidence="2" id="KW-0472">Membrane</keyword>
<proteinExistence type="predicted"/>
<reference evidence="3" key="1">
    <citation type="submission" date="2021-08" db="EMBL/GenBank/DDBJ databases">
        <title>Complete genome sequence of Chryseobacterium sp strain PS-8.</title>
        <authorList>
            <person name="Das S.K."/>
        </authorList>
    </citation>
    <scope>NUCLEOTIDE SEQUENCE</scope>
    <source>
        <strain evidence="3">PS-8</strain>
    </source>
</reference>
<evidence type="ECO:0008006" key="5">
    <source>
        <dbReference type="Google" id="ProtNLM"/>
    </source>
</evidence>
<evidence type="ECO:0000313" key="3">
    <source>
        <dbReference type="EMBL" id="MCF2217705.1"/>
    </source>
</evidence>
<dbReference type="RefSeq" id="WP_235129600.1">
    <property type="nucleotide sequence ID" value="NZ_JACSGT010000001.1"/>
</dbReference>
<keyword evidence="2" id="KW-1133">Transmembrane helix</keyword>
<keyword evidence="1" id="KW-0175">Coiled coil</keyword>
<feature type="transmembrane region" description="Helical" evidence="2">
    <location>
        <begin position="42"/>
        <end position="62"/>
    </location>
</feature>
<organism evidence="3 4">
    <name type="scientific">Chryseobacterium indicum</name>
    <dbReference type="NCBI Taxonomy" id="2766954"/>
    <lineage>
        <taxon>Bacteria</taxon>
        <taxon>Pseudomonadati</taxon>
        <taxon>Bacteroidota</taxon>
        <taxon>Flavobacteriia</taxon>
        <taxon>Flavobacteriales</taxon>
        <taxon>Weeksellaceae</taxon>
        <taxon>Chryseobacterium group</taxon>
        <taxon>Chryseobacterium</taxon>
    </lineage>
</organism>
<keyword evidence="2" id="KW-0812">Transmembrane</keyword>
<evidence type="ECO:0000313" key="4">
    <source>
        <dbReference type="Proteomes" id="UP001430374"/>
    </source>
</evidence>
<sequence>MERKHSTFSRFLIAFFAFLLALMIGYNFIFVEPIGVLKNNNLILIAIILIIILSESFDNFSIGKYLTISRKLEESKNENEKLEKKNAQLINQLISITSNEQKQSSTNVFGDYYTERPNKQKKIDNEKNVQELLDQIGNSIVIESMEKNIKTTLITKGLDTTSETSTVLIRHLAGTQLLLGFERIHKYIFGSQLNLLHELNLIAPEGFTKKEIEDYFENVKDEFANSFSGWDVKKYLVYLFSNILIVKNDEKIHITNLGQEYLNWIEENNINDVKTL</sequence>
<keyword evidence="4" id="KW-1185">Reference proteome</keyword>
<evidence type="ECO:0000256" key="1">
    <source>
        <dbReference type="SAM" id="Coils"/>
    </source>
</evidence>
<protein>
    <recommendedName>
        <fullName evidence="5">Mobilization protein</fullName>
    </recommendedName>
</protein>
<comment type="caution">
    <text evidence="3">The sequence shown here is derived from an EMBL/GenBank/DDBJ whole genome shotgun (WGS) entry which is preliminary data.</text>
</comment>
<evidence type="ECO:0000256" key="2">
    <source>
        <dbReference type="SAM" id="Phobius"/>
    </source>
</evidence>
<feature type="transmembrane region" description="Helical" evidence="2">
    <location>
        <begin position="12"/>
        <end position="30"/>
    </location>
</feature>